<organism evidence="5 6">
    <name type="scientific">Neoroseomonas lacus</name>
    <dbReference type="NCBI Taxonomy" id="287609"/>
    <lineage>
        <taxon>Bacteria</taxon>
        <taxon>Pseudomonadati</taxon>
        <taxon>Pseudomonadota</taxon>
        <taxon>Alphaproteobacteria</taxon>
        <taxon>Acetobacterales</taxon>
        <taxon>Acetobacteraceae</taxon>
        <taxon>Neoroseomonas</taxon>
    </lineage>
</organism>
<comment type="similarity">
    <text evidence="1">Belongs to the acyl-CoA dehydrogenase family.</text>
</comment>
<gene>
    <name evidence="5" type="ORF">GCM10011320_55910</name>
</gene>
<dbReference type="InterPro" id="IPR009075">
    <property type="entry name" value="AcylCo_DH/oxidase_C"/>
</dbReference>
<accession>A0A917NYM6</accession>
<keyword evidence="3" id="KW-0274">FAD</keyword>
<protein>
    <recommendedName>
        <fullName evidence="4">Acyl-CoA dehydrogenase/oxidase C-terminal domain-containing protein</fullName>
    </recommendedName>
</protein>
<evidence type="ECO:0000256" key="1">
    <source>
        <dbReference type="ARBA" id="ARBA00009347"/>
    </source>
</evidence>
<dbReference type="RefSeq" id="WP_188973089.1">
    <property type="nucleotide sequence ID" value="NZ_BMKW01000020.1"/>
</dbReference>
<dbReference type="InterPro" id="IPR036250">
    <property type="entry name" value="AcylCo_DH-like_C"/>
</dbReference>
<dbReference type="EMBL" id="BMKW01000020">
    <property type="protein sequence ID" value="GGJ41098.1"/>
    <property type="molecule type" value="Genomic_DNA"/>
</dbReference>
<evidence type="ECO:0000313" key="5">
    <source>
        <dbReference type="EMBL" id="GGJ41098.1"/>
    </source>
</evidence>
<evidence type="ECO:0000313" key="6">
    <source>
        <dbReference type="Proteomes" id="UP000661507"/>
    </source>
</evidence>
<dbReference type="AlphaFoldDB" id="A0A917NYM6"/>
<dbReference type="Proteomes" id="UP000661507">
    <property type="component" value="Unassembled WGS sequence"/>
</dbReference>
<dbReference type="Gene3D" id="1.20.140.10">
    <property type="entry name" value="Butyryl-CoA Dehydrogenase, subunit A, domain 3"/>
    <property type="match status" value="1"/>
</dbReference>
<dbReference type="Gene3D" id="2.40.110.10">
    <property type="entry name" value="Butyryl-CoA Dehydrogenase, subunit A, domain 2"/>
    <property type="match status" value="1"/>
</dbReference>
<keyword evidence="6" id="KW-1185">Reference proteome</keyword>
<sequence>MVLTSLRAFPREAYRTLAGGDPSLALAASMHPSVVCFGRDAEVPPSQPGADAWEAQRREVFVSALDDAWWGTITSEPGSGGDIGKTRAAAHRDATPPVGWRITGEKHFGSGSGVTSYMITTALPEGEAEPAWFIFDMRGVPWDGSTGLALRAEWDGHGMAGTNSHGDTLRDFPATRMARPGHWRQAIEANGGTSIILFVGVILGVVDAAMAYMDRQLRGRGAPASTLPAFEKGEWVMAQREARLTQQAYDGALRALEQRGRSRRDAQMAKANLATLAEPVLTQLCRIAGGGAYSRNSPLGHWFEDVRAADFLRPPWSVALEGLYAIGWEMPPTAGAPIFAVPAPGRTDAGKVTVTPAIRSVLALTPAGCEAPLAERFGSVD</sequence>
<dbReference type="InterPro" id="IPR009100">
    <property type="entry name" value="AcylCoA_DH/oxidase_NM_dom_sf"/>
</dbReference>
<dbReference type="Pfam" id="PF00441">
    <property type="entry name" value="Acyl-CoA_dh_1"/>
    <property type="match status" value="1"/>
</dbReference>
<evidence type="ECO:0000256" key="3">
    <source>
        <dbReference type="ARBA" id="ARBA00022827"/>
    </source>
</evidence>
<evidence type="ECO:0000259" key="4">
    <source>
        <dbReference type="Pfam" id="PF00441"/>
    </source>
</evidence>
<dbReference type="GO" id="GO:0016627">
    <property type="term" value="F:oxidoreductase activity, acting on the CH-CH group of donors"/>
    <property type="evidence" value="ECO:0007669"/>
    <property type="project" value="InterPro"/>
</dbReference>
<dbReference type="InterPro" id="IPR046373">
    <property type="entry name" value="Acyl-CoA_Oxase/DH_mid-dom_sf"/>
</dbReference>
<keyword evidence="2" id="KW-0285">Flavoprotein</keyword>
<reference evidence="5" key="1">
    <citation type="journal article" date="2014" name="Int. J. Syst. Evol. Microbiol.">
        <title>Complete genome sequence of Corynebacterium casei LMG S-19264T (=DSM 44701T), isolated from a smear-ripened cheese.</title>
        <authorList>
            <consortium name="US DOE Joint Genome Institute (JGI-PGF)"/>
            <person name="Walter F."/>
            <person name="Albersmeier A."/>
            <person name="Kalinowski J."/>
            <person name="Ruckert C."/>
        </authorList>
    </citation>
    <scope>NUCLEOTIDE SEQUENCE</scope>
    <source>
        <strain evidence="5">CGMCC 1.3617</strain>
    </source>
</reference>
<dbReference type="SUPFAM" id="SSF56645">
    <property type="entry name" value="Acyl-CoA dehydrogenase NM domain-like"/>
    <property type="match status" value="1"/>
</dbReference>
<dbReference type="SUPFAM" id="SSF47203">
    <property type="entry name" value="Acyl-CoA dehydrogenase C-terminal domain-like"/>
    <property type="match status" value="1"/>
</dbReference>
<proteinExistence type="inferred from homology"/>
<reference evidence="5" key="2">
    <citation type="submission" date="2020-09" db="EMBL/GenBank/DDBJ databases">
        <authorList>
            <person name="Sun Q."/>
            <person name="Zhou Y."/>
        </authorList>
    </citation>
    <scope>NUCLEOTIDE SEQUENCE</scope>
    <source>
        <strain evidence="5">CGMCC 1.3617</strain>
    </source>
</reference>
<feature type="domain" description="Acyl-CoA dehydrogenase/oxidase C-terminal" evidence="4">
    <location>
        <begin position="236"/>
        <end position="310"/>
    </location>
</feature>
<evidence type="ECO:0000256" key="2">
    <source>
        <dbReference type="ARBA" id="ARBA00022630"/>
    </source>
</evidence>
<name>A0A917NYM6_9PROT</name>
<comment type="caution">
    <text evidence="5">The sequence shown here is derived from an EMBL/GenBank/DDBJ whole genome shotgun (WGS) entry which is preliminary data.</text>
</comment>